<name>Q1JVB9_DESA6</name>
<keyword evidence="2" id="KW-0472">Membrane</keyword>
<keyword evidence="4" id="KW-1185">Reference proteome</keyword>
<dbReference type="AlphaFoldDB" id="Q1JVB9"/>
<sequence length="200" mass="23091">MSEEKQSNIHYFYLFMLFIMLIFFAISSPIEKEDKKITPEKRTSTATKPPKNNSTDISFIMDSQKAKKGKKLLHDILIAHNIVDQFYYEPYLFGEGTANPKLNISLPVGVWANLTTDQQAALEAYVSSEIITVWRTPFKYSVVKANSPAAIITKKNVKNMYFYDWEIIEGKITNNGRDILHEKTISTGEKWQDKDLSKYF</sequence>
<reference evidence="3" key="2">
    <citation type="submission" date="2006-05" db="EMBL/GenBank/DDBJ databases">
        <title>Sequencing of the draft genome and assembly of Desulfuromonas acetoxidans DSM 684.</title>
        <authorList>
            <consortium name="US DOE Joint Genome Institute (JGI-PGF)"/>
            <person name="Copeland A."/>
            <person name="Lucas S."/>
            <person name="Lapidus A."/>
            <person name="Barry K."/>
            <person name="Detter J.C."/>
            <person name="Glavina del Rio T."/>
            <person name="Hammon N."/>
            <person name="Israni S."/>
            <person name="Dalin E."/>
            <person name="Tice H."/>
            <person name="Bruce D."/>
            <person name="Pitluck S."/>
            <person name="Richardson P."/>
        </authorList>
    </citation>
    <scope>NUCLEOTIDE SEQUENCE [LARGE SCALE GENOMIC DNA]</scope>
    <source>
        <strain evidence="3">DSM 684</strain>
    </source>
</reference>
<protein>
    <submittedName>
        <fullName evidence="3">Uncharacterized protein</fullName>
    </submittedName>
</protein>
<dbReference type="RefSeq" id="WP_006003341.1">
    <property type="nucleotide sequence ID" value="NZ_AAEW02000045.1"/>
</dbReference>
<gene>
    <name evidence="3" type="ORF">Dace_0109</name>
</gene>
<feature type="compositionally biased region" description="Polar residues" evidence="1">
    <location>
        <begin position="44"/>
        <end position="55"/>
    </location>
</feature>
<keyword evidence="2" id="KW-1133">Transmembrane helix</keyword>
<evidence type="ECO:0000256" key="2">
    <source>
        <dbReference type="SAM" id="Phobius"/>
    </source>
</evidence>
<feature type="transmembrane region" description="Helical" evidence="2">
    <location>
        <begin position="12"/>
        <end position="30"/>
    </location>
</feature>
<dbReference type="Proteomes" id="UP000005695">
    <property type="component" value="Unassembled WGS sequence"/>
</dbReference>
<evidence type="ECO:0000256" key="1">
    <source>
        <dbReference type="SAM" id="MobiDB-lite"/>
    </source>
</evidence>
<reference evidence="3" key="1">
    <citation type="submission" date="2006-05" db="EMBL/GenBank/DDBJ databases">
        <title>Annotation of the draft genome assembly of Desulfuromonas acetoxidans DSM 684.</title>
        <authorList>
            <consortium name="US DOE Joint Genome Institute (JGI-ORNL)"/>
            <person name="Larimer F."/>
            <person name="Land M."/>
            <person name="Hauser L."/>
        </authorList>
    </citation>
    <scope>NUCLEOTIDE SEQUENCE [LARGE SCALE GENOMIC DNA]</scope>
    <source>
        <strain evidence="3">DSM 684</strain>
    </source>
</reference>
<accession>Q1JVB9</accession>
<keyword evidence="2" id="KW-0812">Transmembrane</keyword>
<evidence type="ECO:0000313" key="4">
    <source>
        <dbReference type="Proteomes" id="UP000005695"/>
    </source>
</evidence>
<dbReference type="EMBL" id="AAEW02000045">
    <property type="protein sequence ID" value="EAT14183.1"/>
    <property type="molecule type" value="Genomic_DNA"/>
</dbReference>
<comment type="caution">
    <text evidence="3">The sequence shown here is derived from an EMBL/GenBank/DDBJ whole genome shotgun (WGS) entry which is preliminary data.</text>
</comment>
<feature type="region of interest" description="Disordered" evidence="1">
    <location>
        <begin position="36"/>
        <end position="55"/>
    </location>
</feature>
<proteinExistence type="predicted"/>
<evidence type="ECO:0000313" key="3">
    <source>
        <dbReference type="EMBL" id="EAT14183.1"/>
    </source>
</evidence>
<organism evidence="3 4">
    <name type="scientific">Desulfuromonas acetoxidans (strain DSM 684 / 11070)</name>
    <dbReference type="NCBI Taxonomy" id="281689"/>
    <lineage>
        <taxon>Bacteria</taxon>
        <taxon>Pseudomonadati</taxon>
        <taxon>Thermodesulfobacteriota</taxon>
        <taxon>Desulfuromonadia</taxon>
        <taxon>Desulfuromonadales</taxon>
        <taxon>Desulfuromonadaceae</taxon>
        <taxon>Desulfuromonas</taxon>
    </lineage>
</organism>